<feature type="domain" description="C3H1-type" evidence="12">
    <location>
        <begin position="386"/>
        <end position="415"/>
    </location>
</feature>
<dbReference type="InterPro" id="IPR001841">
    <property type="entry name" value="Znf_RING"/>
</dbReference>
<dbReference type="InterPro" id="IPR045072">
    <property type="entry name" value="MKRN-like"/>
</dbReference>
<evidence type="ECO:0000256" key="3">
    <source>
        <dbReference type="ARBA" id="ARBA00022679"/>
    </source>
</evidence>
<keyword evidence="14" id="KW-1185">Reference proteome</keyword>
<keyword evidence="7" id="KW-0833">Ubl conjugation pathway</keyword>
<evidence type="ECO:0000256" key="9">
    <source>
        <dbReference type="PROSITE-ProRule" id="PRU00723"/>
    </source>
</evidence>
<feature type="compositionally biased region" description="Acidic residues" evidence="10">
    <location>
        <begin position="480"/>
        <end position="493"/>
    </location>
</feature>
<dbReference type="GO" id="GO:0008270">
    <property type="term" value="F:zinc ion binding"/>
    <property type="evidence" value="ECO:0007669"/>
    <property type="project" value="UniProtKB-KW"/>
</dbReference>
<feature type="domain" description="C3H1-type" evidence="12">
    <location>
        <begin position="226"/>
        <end position="257"/>
    </location>
</feature>
<dbReference type="EMBL" id="CAJPIZ010016581">
    <property type="protein sequence ID" value="CAG2115752.1"/>
    <property type="molecule type" value="Genomic_DNA"/>
</dbReference>
<protein>
    <recommendedName>
        <fullName evidence="2">RING-type E3 ubiquitin transferase</fullName>
        <ecNumber evidence="2">2.3.2.27</ecNumber>
    </recommendedName>
</protein>
<evidence type="ECO:0000256" key="10">
    <source>
        <dbReference type="SAM" id="MobiDB-lite"/>
    </source>
</evidence>
<dbReference type="FunFam" id="3.30.40.10:FF:000117">
    <property type="entry name" value="Probable E3 ubiquitin-protein ligase makorin-1"/>
    <property type="match status" value="1"/>
</dbReference>
<evidence type="ECO:0000256" key="8">
    <source>
        <dbReference type="ARBA" id="ARBA00022833"/>
    </source>
</evidence>
<dbReference type="Proteomes" id="UP000759131">
    <property type="component" value="Unassembled WGS sequence"/>
</dbReference>
<feature type="zinc finger region" description="C3H1-type" evidence="9">
    <location>
        <begin position="132"/>
        <end position="159"/>
    </location>
</feature>
<feature type="compositionally biased region" description="Low complexity" evidence="10">
    <location>
        <begin position="79"/>
        <end position="100"/>
    </location>
</feature>
<dbReference type="InterPro" id="IPR017907">
    <property type="entry name" value="Znf_RING_CS"/>
</dbReference>
<dbReference type="PANTHER" id="PTHR11224:SF10">
    <property type="entry name" value="IP09428P-RELATED"/>
    <property type="match status" value="1"/>
</dbReference>
<evidence type="ECO:0000256" key="4">
    <source>
        <dbReference type="ARBA" id="ARBA00022723"/>
    </source>
</evidence>
<gene>
    <name evidence="13" type="ORF">OSB1V03_LOCUS15713</name>
</gene>
<keyword evidence="6 9" id="KW-0863">Zinc-finger</keyword>
<dbReference type="PROSITE" id="PS50089">
    <property type="entry name" value="ZF_RING_2"/>
    <property type="match status" value="1"/>
</dbReference>
<keyword evidence="5" id="KW-0677">Repeat</keyword>
<dbReference type="SUPFAM" id="SSF57850">
    <property type="entry name" value="RING/U-box"/>
    <property type="match status" value="1"/>
</dbReference>
<dbReference type="GO" id="GO:0000209">
    <property type="term" value="P:protein polyubiquitination"/>
    <property type="evidence" value="ECO:0007669"/>
    <property type="project" value="InterPro"/>
</dbReference>
<dbReference type="PROSITE" id="PS00518">
    <property type="entry name" value="ZF_RING_1"/>
    <property type="match status" value="1"/>
</dbReference>
<dbReference type="PROSITE" id="PS50103">
    <property type="entry name" value="ZF_C3H1"/>
    <property type="match status" value="3"/>
</dbReference>
<evidence type="ECO:0000259" key="12">
    <source>
        <dbReference type="PROSITE" id="PS50103"/>
    </source>
</evidence>
<sequence>MLYRLKRVGQESAPLTQIEPSVGTGGQRWLRRWTVVRTARHRSGSSGSDRRDRHHSLNHRRHQQLLRDHIHHNLHNSHHQNNNNTNPAIVNTNRGLSSSSTTSSAATAVIDIDAAINRLACRFSHDTDLSVPIPETVCWYYLYGHCMFGESCRFVHLDAAGILANHYHQYEAHPPASASTAAVTATNTGGQTAANTGRTYAQMAHTVSTGAPTPQPPAAPPLRSGATSGQLCPYAAQSIEGLCPYPEGQCHYTHGVMCELCGHHCLHPDDRAQQARHRDECVREHEREMELSFAVQRSLDKACGICMDIVFEKEPATERRFGILQSCSHIFCLSCIRKWRQTKQFENRTIRACPECRVPSDFVIPSKYWYDDRSEKDSLIESYKQALSTKPCKYFQQGRGECPFAGACFYLHAGPDGRRVEMPPPRQQRRRANQEGELETLRDMLLWNYLEVRDDNHWLLTLDLEDVFDIQEMGLLSGYDTDDDDEEDDDSDISDFNSADVIG</sequence>
<comment type="catalytic activity">
    <reaction evidence="1">
        <text>S-ubiquitinyl-[E2 ubiquitin-conjugating enzyme]-L-cysteine + [acceptor protein]-L-lysine = [E2 ubiquitin-conjugating enzyme]-L-cysteine + N(6)-ubiquitinyl-[acceptor protein]-L-lysine.</text>
        <dbReference type="EC" id="2.3.2.27"/>
    </reaction>
</comment>
<evidence type="ECO:0000256" key="6">
    <source>
        <dbReference type="ARBA" id="ARBA00022771"/>
    </source>
</evidence>
<dbReference type="SMART" id="SM00184">
    <property type="entry name" value="RING"/>
    <property type="match status" value="1"/>
</dbReference>
<reference evidence="13" key="1">
    <citation type="submission" date="2020-11" db="EMBL/GenBank/DDBJ databases">
        <authorList>
            <person name="Tran Van P."/>
        </authorList>
    </citation>
    <scope>NUCLEOTIDE SEQUENCE</scope>
</reference>
<evidence type="ECO:0000256" key="5">
    <source>
        <dbReference type="ARBA" id="ARBA00022737"/>
    </source>
</evidence>
<feature type="region of interest" description="Disordered" evidence="10">
    <location>
        <begin position="74"/>
        <end position="100"/>
    </location>
</feature>
<organism evidence="13">
    <name type="scientific">Medioppia subpectinata</name>
    <dbReference type="NCBI Taxonomy" id="1979941"/>
    <lineage>
        <taxon>Eukaryota</taxon>
        <taxon>Metazoa</taxon>
        <taxon>Ecdysozoa</taxon>
        <taxon>Arthropoda</taxon>
        <taxon>Chelicerata</taxon>
        <taxon>Arachnida</taxon>
        <taxon>Acari</taxon>
        <taxon>Acariformes</taxon>
        <taxon>Sarcoptiformes</taxon>
        <taxon>Oribatida</taxon>
        <taxon>Brachypylina</taxon>
        <taxon>Oppioidea</taxon>
        <taxon>Oppiidae</taxon>
        <taxon>Medioppia</taxon>
    </lineage>
</organism>
<name>A0A7R9L578_9ACAR</name>
<dbReference type="PANTHER" id="PTHR11224">
    <property type="entry name" value="MAKORIN-RELATED"/>
    <property type="match status" value="1"/>
</dbReference>
<evidence type="ECO:0000256" key="2">
    <source>
        <dbReference type="ARBA" id="ARBA00012483"/>
    </source>
</evidence>
<evidence type="ECO:0000259" key="11">
    <source>
        <dbReference type="PROSITE" id="PS50089"/>
    </source>
</evidence>
<dbReference type="Gene3D" id="3.30.1370.210">
    <property type="match status" value="1"/>
</dbReference>
<evidence type="ECO:0000256" key="7">
    <source>
        <dbReference type="ARBA" id="ARBA00022786"/>
    </source>
</evidence>
<keyword evidence="8 9" id="KW-0862">Zinc</keyword>
<keyword evidence="4 9" id="KW-0479">Metal-binding</keyword>
<feature type="domain" description="C3H1-type" evidence="12">
    <location>
        <begin position="132"/>
        <end position="159"/>
    </location>
</feature>
<keyword evidence="3" id="KW-0808">Transferase</keyword>
<dbReference type="AlphaFoldDB" id="A0A7R9L578"/>
<feature type="region of interest" description="Disordered" evidence="10">
    <location>
        <begin position="40"/>
        <end position="59"/>
    </location>
</feature>
<evidence type="ECO:0000256" key="1">
    <source>
        <dbReference type="ARBA" id="ARBA00000900"/>
    </source>
</evidence>
<accession>A0A7R9L578</accession>
<dbReference type="InterPro" id="IPR000571">
    <property type="entry name" value="Znf_CCCH"/>
</dbReference>
<dbReference type="SUPFAM" id="SSF90229">
    <property type="entry name" value="CCCH zinc finger"/>
    <property type="match status" value="1"/>
</dbReference>
<dbReference type="GO" id="GO:0061630">
    <property type="term" value="F:ubiquitin protein ligase activity"/>
    <property type="evidence" value="ECO:0007669"/>
    <property type="project" value="UniProtKB-EC"/>
</dbReference>
<dbReference type="Gene3D" id="3.30.40.10">
    <property type="entry name" value="Zinc/RING finger domain, C3HC4 (zinc finger)"/>
    <property type="match status" value="1"/>
</dbReference>
<feature type="domain" description="RING-type" evidence="11">
    <location>
        <begin position="303"/>
        <end position="357"/>
    </location>
</feature>
<dbReference type="InterPro" id="IPR013083">
    <property type="entry name" value="Znf_RING/FYVE/PHD"/>
</dbReference>
<evidence type="ECO:0000313" key="13">
    <source>
        <dbReference type="EMBL" id="CAD7635322.1"/>
    </source>
</evidence>
<dbReference type="SMART" id="SM00356">
    <property type="entry name" value="ZnF_C3H1"/>
    <property type="match status" value="3"/>
</dbReference>
<dbReference type="InterPro" id="IPR018957">
    <property type="entry name" value="Znf_C3HC4_RING-type"/>
</dbReference>
<feature type="region of interest" description="Disordered" evidence="10">
    <location>
        <begin position="478"/>
        <end position="503"/>
    </location>
</feature>
<dbReference type="Pfam" id="PF00097">
    <property type="entry name" value="zf-C3HC4"/>
    <property type="match status" value="1"/>
</dbReference>
<dbReference type="InterPro" id="IPR036855">
    <property type="entry name" value="Znf_CCCH_sf"/>
</dbReference>
<dbReference type="EMBL" id="OC871156">
    <property type="protein sequence ID" value="CAD7635322.1"/>
    <property type="molecule type" value="Genomic_DNA"/>
</dbReference>
<dbReference type="EC" id="2.3.2.27" evidence="2"/>
<evidence type="ECO:0000313" key="14">
    <source>
        <dbReference type="Proteomes" id="UP000759131"/>
    </source>
</evidence>
<dbReference type="OrthoDB" id="6414256at2759"/>
<proteinExistence type="predicted"/>
<feature type="zinc finger region" description="C3H1-type" evidence="9">
    <location>
        <begin position="226"/>
        <end position="257"/>
    </location>
</feature>
<feature type="zinc finger region" description="C3H1-type" evidence="9">
    <location>
        <begin position="386"/>
        <end position="415"/>
    </location>
</feature>